<sequence>MATISPSSDYQKIVKSPAVSATPVATLRDPRLDFFRGIAMFIILLAHTPGNLWTKWIPARWGFSDATEMFVFCSGMASAIAFGKLFQTKGLAMGSARIAFRVWQVYWAHIGLFFVVLTCMLALPYLGFTLRDYVSQLNLPPFINNVEGNLIGLMTLTYVPNYFDILPMYLVILAMIPLMMALSRVHPMVALGASVMIWCTANVEMVELFGSADVTPLQLPAQLWFPEGQNTRPWFFNPFGWQLCFFTGFALMIGWLPRPPVNRILIGVAMAYVLFAFVFSSVGVRSYGWQPEWWDGIRSWQRETYGDMGVLRSKTEFGLFRYLHMLALGYLAWVAVGEGGSNLKIGQAWSWVVNNIIMKVGQQSLAVFVFSMLLARFLGVWLDETSTLDGDDLVRDPWINAFINMVGFALLVACAYTAAWFKSTPWKPRKPARTTS</sequence>
<dbReference type="Pfam" id="PF10129">
    <property type="entry name" value="OpgC_C"/>
    <property type="match status" value="1"/>
</dbReference>
<organism evidence="2 3">
    <name type="scientific">Roseovarius atlanticus</name>
    <dbReference type="NCBI Taxonomy" id="1641875"/>
    <lineage>
        <taxon>Bacteria</taxon>
        <taxon>Pseudomonadati</taxon>
        <taxon>Pseudomonadota</taxon>
        <taxon>Alphaproteobacteria</taxon>
        <taxon>Rhodobacterales</taxon>
        <taxon>Roseobacteraceae</taxon>
        <taxon>Roseovarius</taxon>
    </lineage>
</organism>
<feature type="transmembrane region" description="Helical" evidence="1">
    <location>
        <begin position="106"/>
        <end position="130"/>
    </location>
</feature>
<dbReference type="Proteomes" id="UP000051295">
    <property type="component" value="Unassembled WGS sequence"/>
</dbReference>
<dbReference type="PIRSF" id="PIRSF028704">
    <property type="entry name" value="UPC028704"/>
    <property type="match status" value="1"/>
</dbReference>
<keyword evidence="1" id="KW-0812">Transmembrane</keyword>
<dbReference type="PANTHER" id="PTHR38592">
    <property type="entry name" value="BLL4819 PROTEIN"/>
    <property type="match status" value="1"/>
</dbReference>
<keyword evidence="3" id="KW-1185">Reference proteome</keyword>
<feature type="transmembrane region" description="Helical" evidence="1">
    <location>
        <begin position="239"/>
        <end position="257"/>
    </location>
</feature>
<feature type="transmembrane region" description="Helical" evidence="1">
    <location>
        <begin position="165"/>
        <end position="182"/>
    </location>
</feature>
<dbReference type="STRING" id="1641875.XM53_03965"/>
<feature type="transmembrane region" description="Helical" evidence="1">
    <location>
        <begin position="34"/>
        <end position="54"/>
    </location>
</feature>
<protein>
    <recommendedName>
        <fullName evidence="4">OpgC protein</fullName>
    </recommendedName>
</protein>
<feature type="transmembrane region" description="Helical" evidence="1">
    <location>
        <begin position="189"/>
        <end position="210"/>
    </location>
</feature>
<dbReference type="PANTHER" id="PTHR38592:SF3">
    <property type="entry name" value="BLL4819 PROTEIN"/>
    <property type="match status" value="1"/>
</dbReference>
<dbReference type="EMBL" id="LAXJ01000003">
    <property type="protein sequence ID" value="KRS13737.1"/>
    <property type="molecule type" value="Genomic_DNA"/>
</dbReference>
<feature type="transmembrane region" description="Helical" evidence="1">
    <location>
        <begin position="402"/>
        <end position="421"/>
    </location>
</feature>
<keyword evidence="1" id="KW-0472">Membrane</keyword>
<dbReference type="PATRIC" id="fig|1641875.4.peg.2804"/>
<keyword evidence="1" id="KW-1133">Transmembrane helix</keyword>
<feature type="transmembrane region" description="Helical" evidence="1">
    <location>
        <begin position="319"/>
        <end position="336"/>
    </location>
</feature>
<dbReference type="InterPro" id="IPR014550">
    <property type="entry name" value="UCP028704_OpgC"/>
</dbReference>
<comment type="caution">
    <text evidence="2">The sequence shown here is derived from an EMBL/GenBank/DDBJ whole genome shotgun (WGS) entry which is preliminary data.</text>
</comment>
<evidence type="ECO:0008006" key="4">
    <source>
        <dbReference type="Google" id="ProtNLM"/>
    </source>
</evidence>
<proteinExistence type="predicted"/>
<feature type="transmembrane region" description="Helical" evidence="1">
    <location>
        <begin position="66"/>
        <end position="86"/>
    </location>
</feature>
<dbReference type="RefSeq" id="WP_057790519.1">
    <property type="nucleotide sequence ID" value="NZ_LAXJ01000003.1"/>
</dbReference>
<feature type="transmembrane region" description="Helical" evidence="1">
    <location>
        <begin position="264"/>
        <end position="284"/>
    </location>
</feature>
<reference evidence="2 3" key="1">
    <citation type="submission" date="2015-04" db="EMBL/GenBank/DDBJ databases">
        <title>The draft genome sequence of Roseovarius sp.R12b.</title>
        <authorList>
            <person name="Li G."/>
            <person name="Lai Q."/>
            <person name="Shao Z."/>
            <person name="Yan P."/>
        </authorList>
    </citation>
    <scope>NUCLEOTIDE SEQUENCE [LARGE SCALE GENOMIC DNA]</scope>
    <source>
        <strain evidence="2 3">R12B</strain>
    </source>
</reference>
<dbReference type="OrthoDB" id="9775975at2"/>
<dbReference type="AlphaFoldDB" id="A0A0T5NXW6"/>
<name>A0A0T5NXW6_9RHOB</name>
<feature type="transmembrane region" description="Helical" evidence="1">
    <location>
        <begin position="365"/>
        <end position="382"/>
    </location>
</feature>
<accession>A0A0T5NXW6</accession>
<gene>
    <name evidence="2" type="ORF">XM53_03965</name>
</gene>
<evidence type="ECO:0000313" key="2">
    <source>
        <dbReference type="EMBL" id="KRS13737.1"/>
    </source>
</evidence>
<evidence type="ECO:0000256" key="1">
    <source>
        <dbReference type="SAM" id="Phobius"/>
    </source>
</evidence>
<evidence type="ECO:0000313" key="3">
    <source>
        <dbReference type="Proteomes" id="UP000051295"/>
    </source>
</evidence>